<evidence type="ECO:0000313" key="6">
    <source>
        <dbReference type="Proteomes" id="UP001168620"/>
    </source>
</evidence>
<dbReference type="EC" id="5.2.1.8" evidence="5"/>
<dbReference type="InterPro" id="IPR002130">
    <property type="entry name" value="Cyclophilin-type_PPIase_dom"/>
</dbReference>
<dbReference type="PANTHER" id="PTHR45625">
    <property type="entry name" value="PEPTIDYL-PROLYL CIS-TRANS ISOMERASE-RELATED"/>
    <property type="match status" value="1"/>
</dbReference>
<sequence length="220" mass="22180">MLKRPLAALATLAAVSLLASCGDDEGSSAAPEKQADGPSCTYAEDGQPAAKEVELPPSRATVSGTVTGTITTSVGDIGLELDADKAPCTVGSFVSLAEQEYFDDTTCHRLTTAGILVLQCGDPTATGTGGPGYTVPDEIEGDETYPDGTLAMANTGAPDSGGSQFFIVYGDTPLDPAYTVFGTVDEAGLKVVQEAAKAGTGPDGVAPATPVDIESVTIDE</sequence>
<dbReference type="InterPro" id="IPR029000">
    <property type="entry name" value="Cyclophilin-like_dom_sf"/>
</dbReference>
<feature type="domain" description="PPIase cyclophilin-type" evidence="4">
    <location>
        <begin position="72"/>
        <end position="218"/>
    </location>
</feature>
<dbReference type="Gene3D" id="2.40.100.10">
    <property type="entry name" value="Cyclophilin-like"/>
    <property type="match status" value="1"/>
</dbReference>
<organism evidence="5 6">
    <name type="scientific">Nocardioides oceani</name>
    <dbReference type="NCBI Taxonomy" id="3058369"/>
    <lineage>
        <taxon>Bacteria</taxon>
        <taxon>Bacillati</taxon>
        <taxon>Actinomycetota</taxon>
        <taxon>Actinomycetes</taxon>
        <taxon>Propionibacteriales</taxon>
        <taxon>Nocardioidaceae</taxon>
        <taxon>Nocardioides</taxon>
    </lineage>
</organism>
<comment type="caution">
    <text evidence="5">The sequence shown here is derived from an EMBL/GenBank/DDBJ whole genome shotgun (WGS) entry which is preliminary data.</text>
</comment>
<dbReference type="PROSITE" id="PS50072">
    <property type="entry name" value="CSA_PPIASE_2"/>
    <property type="match status" value="1"/>
</dbReference>
<dbReference type="CDD" id="cd00317">
    <property type="entry name" value="cyclophilin"/>
    <property type="match status" value="1"/>
</dbReference>
<dbReference type="InterPro" id="IPR044666">
    <property type="entry name" value="Cyclophilin_A-like"/>
</dbReference>
<protein>
    <submittedName>
        <fullName evidence="5">Peptidylprolyl isomerase</fullName>
        <ecNumber evidence="5">5.2.1.8</ecNumber>
    </submittedName>
</protein>
<dbReference type="GO" id="GO:0003755">
    <property type="term" value="F:peptidyl-prolyl cis-trans isomerase activity"/>
    <property type="evidence" value="ECO:0007669"/>
    <property type="project" value="UniProtKB-EC"/>
</dbReference>
<proteinExistence type="predicted"/>
<dbReference type="Proteomes" id="UP001168620">
    <property type="component" value="Unassembled WGS sequence"/>
</dbReference>
<evidence type="ECO:0000256" key="2">
    <source>
        <dbReference type="SAM" id="MobiDB-lite"/>
    </source>
</evidence>
<comment type="function">
    <text evidence="1">PPIases accelerate the folding of proteins. It catalyzes the cis-trans isomerization of proline imidic peptide bonds in oligopeptides.</text>
</comment>
<dbReference type="Pfam" id="PF00160">
    <property type="entry name" value="Pro_isomerase"/>
    <property type="match status" value="1"/>
</dbReference>
<dbReference type="PROSITE" id="PS51257">
    <property type="entry name" value="PROKAR_LIPOPROTEIN"/>
    <property type="match status" value="1"/>
</dbReference>
<accession>A0ABT8FK69</accession>
<evidence type="ECO:0000313" key="5">
    <source>
        <dbReference type="EMBL" id="MDN4175083.1"/>
    </source>
</evidence>
<feature type="signal peptide" evidence="3">
    <location>
        <begin position="1"/>
        <end position="19"/>
    </location>
</feature>
<evidence type="ECO:0000259" key="4">
    <source>
        <dbReference type="PROSITE" id="PS50072"/>
    </source>
</evidence>
<gene>
    <name evidence="5" type="ORF">QWY28_19115</name>
</gene>
<dbReference type="SUPFAM" id="SSF50891">
    <property type="entry name" value="Cyclophilin-like"/>
    <property type="match status" value="1"/>
</dbReference>
<name>A0ABT8FK69_9ACTN</name>
<evidence type="ECO:0000256" key="3">
    <source>
        <dbReference type="SAM" id="SignalP"/>
    </source>
</evidence>
<dbReference type="EMBL" id="JAUHJQ010000010">
    <property type="protein sequence ID" value="MDN4175083.1"/>
    <property type="molecule type" value="Genomic_DNA"/>
</dbReference>
<feature type="region of interest" description="Disordered" evidence="2">
    <location>
        <begin position="199"/>
        <end position="220"/>
    </location>
</feature>
<keyword evidence="6" id="KW-1185">Reference proteome</keyword>
<feature type="chain" id="PRO_5045644678" evidence="3">
    <location>
        <begin position="20"/>
        <end position="220"/>
    </location>
</feature>
<dbReference type="RefSeq" id="WP_300954211.1">
    <property type="nucleotide sequence ID" value="NZ_JAUHJQ010000010.1"/>
</dbReference>
<keyword evidence="3" id="KW-0732">Signal</keyword>
<keyword evidence="5" id="KW-0413">Isomerase</keyword>
<reference evidence="5" key="1">
    <citation type="submission" date="2023-06" db="EMBL/GenBank/DDBJ databases">
        <title>Draft genome sequence of Nocardioides sp. SOB77.</title>
        <authorList>
            <person name="Zhang G."/>
        </authorList>
    </citation>
    <scope>NUCLEOTIDE SEQUENCE</scope>
    <source>
        <strain evidence="5">SOB77</strain>
    </source>
</reference>
<dbReference type="PANTHER" id="PTHR45625:SF3">
    <property type="entry name" value="PEPTIDYL-PROLYL CIS-TRANS ISOMERASE B-RELATED"/>
    <property type="match status" value="1"/>
</dbReference>
<evidence type="ECO:0000256" key="1">
    <source>
        <dbReference type="ARBA" id="ARBA00002388"/>
    </source>
</evidence>